<name>A0A173YH40_9ACTN</name>
<dbReference type="AlphaFoldDB" id="A0A173YH40"/>
<dbReference type="InterPro" id="IPR013853">
    <property type="entry name" value="EIIC-GAT"/>
</dbReference>
<keyword evidence="2" id="KW-0813">Transport</keyword>
<feature type="transmembrane region" description="Helical" evidence="9">
    <location>
        <begin position="101"/>
        <end position="120"/>
    </location>
</feature>
<proteinExistence type="predicted"/>
<keyword evidence="6 9" id="KW-0812">Transmembrane</keyword>
<evidence type="ECO:0000256" key="9">
    <source>
        <dbReference type="SAM" id="Phobius"/>
    </source>
</evidence>
<dbReference type="InterPro" id="IPR004703">
    <property type="entry name" value="PTS_sugar-sp_permease"/>
</dbReference>
<feature type="transmembrane region" description="Helical" evidence="9">
    <location>
        <begin position="20"/>
        <end position="37"/>
    </location>
</feature>
<organism evidence="11 12">
    <name type="scientific">Collinsella aerofaciens</name>
    <dbReference type="NCBI Taxonomy" id="74426"/>
    <lineage>
        <taxon>Bacteria</taxon>
        <taxon>Bacillati</taxon>
        <taxon>Actinomycetota</taxon>
        <taxon>Coriobacteriia</taxon>
        <taxon>Coriobacteriales</taxon>
        <taxon>Coriobacteriaceae</taxon>
        <taxon>Collinsella</taxon>
    </lineage>
</organism>
<feature type="transmembrane region" description="Helical" evidence="9">
    <location>
        <begin position="377"/>
        <end position="396"/>
    </location>
</feature>
<evidence type="ECO:0000256" key="2">
    <source>
        <dbReference type="ARBA" id="ARBA00022448"/>
    </source>
</evidence>
<dbReference type="Proteomes" id="UP000095468">
    <property type="component" value="Unassembled WGS sequence"/>
</dbReference>
<keyword evidence="3" id="KW-1003">Cell membrane</keyword>
<feature type="transmembrane region" description="Helical" evidence="9">
    <location>
        <begin position="49"/>
        <end position="71"/>
    </location>
</feature>
<dbReference type="PIRSF" id="PIRSF006304">
    <property type="entry name" value="GatC"/>
    <property type="match status" value="1"/>
</dbReference>
<evidence type="ECO:0000313" key="11">
    <source>
        <dbReference type="EMBL" id="CUN63561.1"/>
    </source>
</evidence>
<feature type="transmembrane region" description="Helical" evidence="9">
    <location>
        <begin position="351"/>
        <end position="370"/>
    </location>
</feature>
<keyword evidence="8 9" id="KW-0472">Membrane</keyword>
<dbReference type="PANTHER" id="PTHR37324:SF2">
    <property type="entry name" value="PTS SYSTEM GALACTITOL-SPECIFIC EIIC COMPONENT"/>
    <property type="match status" value="1"/>
</dbReference>
<evidence type="ECO:0000256" key="1">
    <source>
        <dbReference type="ARBA" id="ARBA00004651"/>
    </source>
</evidence>
<gene>
    <name evidence="11" type="primary">gatC_1</name>
    <name evidence="11" type="ORF">ERS852381_00471</name>
</gene>
<keyword evidence="4" id="KW-0762">Sugar transport</keyword>
<dbReference type="EMBL" id="CYYP01000003">
    <property type="protein sequence ID" value="CUN63561.1"/>
    <property type="molecule type" value="Genomic_DNA"/>
</dbReference>
<feature type="transmembrane region" description="Helical" evidence="9">
    <location>
        <begin position="227"/>
        <end position="248"/>
    </location>
</feature>
<reference evidence="11 12" key="1">
    <citation type="submission" date="2015-09" db="EMBL/GenBank/DDBJ databases">
        <authorList>
            <consortium name="Pathogen Informatics"/>
        </authorList>
    </citation>
    <scope>NUCLEOTIDE SEQUENCE [LARGE SCALE GENOMIC DNA]</scope>
    <source>
        <strain evidence="11 12">2789STDY5608823</strain>
    </source>
</reference>
<evidence type="ECO:0000256" key="7">
    <source>
        <dbReference type="ARBA" id="ARBA00022989"/>
    </source>
</evidence>
<feature type="transmembrane region" description="Helical" evidence="9">
    <location>
        <begin position="132"/>
        <end position="162"/>
    </location>
</feature>
<dbReference type="RefSeq" id="WP_082421826.1">
    <property type="nucleotide sequence ID" value="NZ_CYYP01000003.1"/>
</dbReference>
<protein>
    <submittedName>
        <fullName evidence="11">PTS system galactitol-specific EIIC component</fullName>
    </submittedName>
</protein>
<dbReference type="PANTHER" id="PTHR37324">
    <property type="entry name" value="PTS SYSTEM GALACTITOL-SPECIFIC EIIC COMPONENT"/>
    <property type="match status" value="1"/>
</dbReference>
<accession>A0A173YH40</accession>
<feature type="transmembrane region" description="Helical" evidence="9">
    <location>
        <begin position="255"/>
        <end position="278"/>
    </location>
</feature>
<dbReference type="Pfam" id="PF03611">
    <property type="entry name" value="EIIC-GAT"/>
    <property type="match status" value="1"/>
</dbReference>
<evidence type="ECO:0000259" key="10">
    <source>
        <dbReference type="PROSITE" id="PS51104"/>
    </source>
</evidence>
<evidence type="ECO:0000256" key="3">
    <source>
        <dbReference type="ARBA" id="ARBA00022475"/>
    </source>
</evidence>
<keyword evidence="7 9" id="KW-1133">Transmembrane helix</keyword>
<evidence type="ECO:0000256" key="6">
    <source>
        <dbReference type="ARBA" id="ARBA00022692"/>
    </source>
</evidence>
<dbReference type="GO" id="GO:0009401">
    <property type="term" value="P:phosphoenolpyruvate-dependent sugar phosphotransferase system"/>
    <property type="evidence" value="ECO:0007669"/>
    <property type="project" value="UniProtKB-KW"/>
</dbReference>
<dbReference type="GO" id="GO:0015577">
    <property type="term" value="F:galactitol transmembrane transporter activity"/>
    <property type="evidence" value="ECO:0007669"/>
    <property type="project" value="InterPro"/>
</dbReference>
<evidence type="ECO:0000256" key="5">
    <source>
        <dbReference type="ARBA" id="ARBA00022683"/>
    </source>
</evidence>
<comment type="subcellular location">
    <subcellularLocation>
        <location evidence="1">Cell membrane</location>
        <topology evidence="1">Multi-pass membrane protein</topology>
    </subcellularLocation>
</comment>
<dbReference type="InterPro" id="IPR013014">
    <property type="entry name" value="PTS_EIIC_2"/>
</dbReference>
<feature type="transmembrane region" description="Helical" evidence="9">
    <location>
        <begin position="442"/>
        <end position="462"/>
    </location>
</feature>
<evidence type="ECO:0000256" key="4">
    <source>
        <dbReference type="ARBA" id="ARBA00022597"/>
    </source>
</evidence>
<sequence>MDAVIGFANAVFQPLIDLGAAPMMTIVLTVIALLFKVKFTKALEGGLKLGIAITGIGAIINILTTAFSSAMTTFVESTGLQLTVTDVGWAPLATITWGSPYTLYFLMVLVIVNIVMIVLAKTNTIDVDIFDVWHLAFVGLACIYFGANIVVATLLVVFVGVMKIMNSDLMKPTFNDLLGAPEENPMTTTHMNYMMNPLAMLLNKIIDKVLPFLDKYDFDAAKLNNMIGFWGSKFAIGIYLGVFVGLLSHQTPQQICTLAFTAATCLELFSMIGSWFIAAVEPLSQGISDFANNSKWLQGRTLNVGLDWPFIAGRAEIWAAANILAPIMLGEALLLANVPCPFSPTGTWNGLLPLGGIIAMGLTPALLIVTRGRVIRMVVIGAVLLPVFLGAGTLVADFVTFTAKSVGAFPDGVTGLISQTTMEGPVEKFLAFFVGKATTGDVAMIIATVVAIAVYVALFAWYRKQMIARNIEYAKQDKCTLSPLTTGKFTEEDLKAAKEAGAAKANA</sequence>
<keyword evidence="5" id="KW-0598">Phosphotransferase system</keyword>
<evidence type="ECO:0000256" key="8">
    <source>
        <dbReference type="ARBA" id="ARBA00023136"/>
    </source>
</evidence>
<evidence type="ECO:0000313" key="12">
    <source>
        <dbReference type="Proteomes" id="UP000095468"/>
    </source>
</evidence>
<dbReference type="PROSITE" id="PS51104">
    <property type="entry name" value="PTS_EIIC_TYPE_2"/>
    <property type="match status" value="1"/>
</dbReference>
<feature type="domain" description="PTS EIIC type-2" evidence="10">
    <location>
        <begin position="12"/>
        <end position="461"/>
    </location>
</feature>
<dbReference type="GO" id="GO:0005886">
    <property type="term" value="C:plasma membrane"/>
    <property type="evidence" value="ECO:0007669"/>
    <property type="project" value="UniProtKB-SubCell"/>
</dbReference>